<evidence type="ECO:0000313" key="2">
    <source>
        <dbReference type="EMBL" id="OAB78890.1"/>
    </source>
</evidence>
<proteinExistence type="predicted"/>
<keyword evidence="1" id="KW-0732">Signal</keyword>
<comment type="caution">
    <text evidence="2">The sequence shown here is derived from an EMBL/GenBank/DDBJ whole genome shotgun (WGS) entry which is preliminary data.</text>
</comment>
<reference evidence="2 3" key="1">
    <citation type="submission" date="2016-02" db="EMBL/GenBank/DDBJ databases">
        <title>Ulvibacter sp. LPB0005, isolated from Thais luteostoma.</title>
        <authorList>
            <person name="Shin S.-K."/>
            <person name="Yi H."/>
        </authorList>
    </citation>
    <scope>NUCLEOTIDE SEQUENCE [LARGE SCALE GENOMIC DNA]</scope>
    <source>
        <strain evidence="2 3">LPB0005</strain>
    </source>
</reference>
<protein>
    <recommendedName>
        <fullName evidence="4">DUF4833 domain-containing protein</fullName>
    </recommendedName>
</protein>
<evidence type="ECO:0008006" key="4">
    <source>
        <dbReference type="Google" id="ProtNLM"/>
    </source>
</evidence>
<feature type="chain" id="PRO_5007887724" description="DUF4833 domain-containing protein" evidence="1">
    <location>
        <begin position="20"/>
        <end position="168"/>
    </location>
</feature>
<accession>A0A167HRK3</accession>
<dbReference type="EMBL" id="LRXL01000037">
    <property type="protein sequence ID" value="OAB78890.1"/>
    <property type="molecule type" value="Genomic_DNA"/>
</dbReference>
<name>A0A167HRK3_9FLAO</name>
<dbReference type="RefSeq" id="WP_068592322.1">
    <property type="nucleotide sequence ID" value="NZ_LRXL01000037.1"/>
</dbReference>
<feature type="signal peptide" evidence="1">
    <location>
        <begin position="1"/>
        <end position="19"/>
    </location>
</feature>
<keyword evidence="3" id="KW-1185">Reference proteome</keyword>
<dbReference type="Proteomes" id="UP000077013">
    <property type="component" value="Unassembled WGS sequence"/>
</dbReference>
<gene>
    <name evidence="2" type="ORF">ULVI_09935</name>
</gene>
<evidence type="ECO:0000256" key="1">
    <source>
        <dbReference type="SAM" id="SignalP"/>
    </source>
</evidence>
<sequence length="168" mass="19975">MKKFLFLFLVFFICQSVFSQNLTVTQFLNLSEKTVGEVDEMMTANNWYFYKATDETEDTFANTKYVFNQPDYKLGGPADYFITYYFSENTKAQAIEIIFLKQEFYESLNNQIKNLKFNLESSSTENGNIVKIYAHKRDIIKVTIPPNFDNYKTYKYQFMSKSSYKRMQ</sequence>
<dbReference type="OrthoDB" id="1443170at2"/>
<dbReference type="AlphaFoldDB" id="A0A167HRK3"/>
<evidence type="ECO:0000313" key="3">
    <source>
        <dbReference type="Proteomes" id="UP000077013"/>
    </source>
</evidence>
<organism evidence="2 3">
    <name type="scientific">Cochleicola gelatinilyticus</name>
    <dbReference type="NCBI Taxonomy" id="1763537"/>
    <lineage>
        <taxon>Bacteria</taxon>
        <taxon>Pseudomonadati</taxon>
        <taxon>Bacteroidota</taxon>
        <taxon>Flavobacteriia</taxon>
        <taxon>Flavobacteriales</taxon>
        <taxon>Flavobacteriaceae</taxon>
        <taxon>Cochleicola</taxon>
    </lineage>
</organism>